<evidence type="ECO:0000313" key="3">
    <source>
        <dbReference type="Proteomes" id="UP000095200"/>
    </source>
</evidence>
<protein>
    <submittedName>
        <fullName evidence="2">Uncharacterized protein</fullName>
    </submittedName>
</protein>
<feature type="region of interest" description="Disordered" evidence="1">
    <location>
        <begin position="1"/>
        <end position="39"/>
    </location>
</feature>
<reference evidence="3" key="1">
    <citation type="submission" date="2016-06" db="EMBL/GenBank/DDBJ databases">
        <title>Draft genome sequence of Desulfoplanes formicivorans strain Pf12B.</title>
        <authorList>
            <person name="Watanabe M."/>
            <person name="Kojima H."/>
            <person name="Fukui M."/>
        </authorList>
    </citation>
    <scope>NUCLEOTIDE SEQUENCE [LARGE SCALE GENOMIC DNA]</scope>
    <source>
        <strain evidence="3">Pf12B</strain>
    </source>
</reference>
<proteinExistence type="predicted"/>
<organism evidence="2 3">
    <name type="scientific">Desulfoplanes formicivorans</name>
    <dbReference type="NCBI Taxonomy" id="1592317"/>
    <lineage>
        <taxon>Bacteria</taxon>
        <taxon>Pseudomonadati</taxon>
        <taxon>Thermodesulfobacteriota</taxon>
        <taxon>Desulfovibrionia</taxon>
        <taxon>Desulfovibrionales</taxon>
        <taxon>Desulfoplanaceae</taxon>
        <taxon>Desulfoplanes</taxon>
    </lineage>
</organism>
<evidence type="ECO:0000313" key="2">
    <source>
        <dbReference type="EMBL" id="GAU09333.1"/>
    </source>
</evidence>
<dbReference type="EMBL" id="BDFE01000017">
    <property type="protein sequence ID" value="GAU09333.1"/>
    <property type="molecule type" value="Genomic_DNA"/>
</dbReference>
<feature type="compositionally biased region" description="Polar residues" evidence="1">
    <location>
        <begin position="1"/>
        <end position="35"/>
    </location>
</feature>
<name>A0A194AJ26_9BACT</name>
<dbReference type="AlphaFoldDB" id="A0A194AJ26"/>
<keyword evidence="3" id="KW-1185">Reference proteome</keyword>
<dbReference type="Proteomes" id="UP000095200">
    <property type="component" value="Unassembled WGS sequence"/>
</dbReference>
<gene>
    <name evidence="2" type="ORF">DPF_2056</name>
</gene>
<accession>A0A194AJ26</accession>
<comment type="caution">
    <text evidence="2">The sequence shown here is derived from an EMBL/GenBank/DDBJ whole genome shotgun (WGS) entry which is preliminary data.</text>
</comment>
<sequence>MMQTMGIHTSTCAETHTLSSRQHPETRQTPAQPTSDHIELRSSGDTFADMDASQVKWDSADMNTTLDMIRSGAGMGIHGHLDPARVAGLLGDASMISV</sequence>
<evidence type="ECO:0000256" key="1">
    <source>
        <dbReference type="SAM" id="MobiDB-lite"/>
    </source>
</evidence>